<sequence length="414" mass="46281">MDKQVTFNAGYGESRKESLCSRCKGFMALCGKKVCPILIKSKTYLDLESLKSTNIAGSAPPAVFVGSFGYPKVIAGPLIPPVCGDTMHMDSEHWIGSSFDDILRYRFQLVRSKSVIDIHSASDPSGILEKVQEMVLSDRSVDTEASFEKKPDTRVAFSAREAPSGPSASLKDLTIVDNPSVPRKVDRVTSDTDYKAAPGVVELFESGVDQRQITRLFSVGLLGQKENRRLVPTGWSITAVDDIVGKGLADGVKYYPTIDQYMVFGAEALANNVRILLTPTTWMFEALELWHMSAPNYHVDADFEFYEGRKTYASNTAGAYYASRLPVLEYLDGIRRQAGAIAFLEVKNDWIPLGVWRFRELAREAMNSVPECFDTLDKAINSISSKIYTPMSPWLNASTLYRYLRQQKRLFDFF</sequence>
<dbReference type="Pfam" id="PF04895">
    <property type="entry name" value="Nre_C"/>
    <property type="match status" value="1"/>
</dbReference>
<proteinExistence type="inferred from homology"/>
<keyword evidence="5" id="KW-1185">Reference proteome</keyword>
<evidence type="ECO:0000313" key="4">
    <source>
        <dbReference type="EMBL" id="MCD1294454.1"/>
    </source>
</evidence>
<dbReference type="HAMAP" id="MF_02096">
    <property type="entry name" value="Nre"/>
    <property type="match status" value="1"/>
</dbReference>
<dbReference type="InterPro" id="IPR006979">
    <property type="entry name" value="Nre_C"/>
</dbReference>
<evidence type="ECO:0000313" key="5">
    <source>
        <dbReference type="Proteomes" id="UP001320159"/>
    </source>
</evidence>
<name>A0AAP2RBH1_9EURY</name>
<dbReference type="PANTHER" id="PTHR38136:SF2">
    <property type="entry name" value="DNA REPAIR PROTEIN"/>
    <property type="match status" value="1"/>
</dbReference>
<dbReference type="AlphaFoldDB" id="A0AAP2RBH1"/>
<comment type="caution">
    <text evidence="1">Lacks conserved residue(s) required for the propagation of feature annotation.</text>
</comment>
<dbReference type="EMBL" id="PGCK01000003">
    <property type="protein sequence ID" value="MCD1294454.1"/>
    <property type="molecule type" value="Genomic_DNA"/>
</dbReference>
<evidence type="ECO:0000259" key="3">
    <source>
        <dbReference type="Pfam" id="PF04895"/>
    </source>
</evidence>
<dbReference type="GO" id="GO:0006281">
    <property type="term" value="P:DNA repair"/>
    <property type="evidence" value="ECO:0007669"/>
    <property type="project" value="UniProtKB-UniRule"/>
</dbReference>
<comment type="caution">
    <text evidence="4">The sequence shown here is derived from an EMBL/GenBank/DDBJ whole genome shotgun (WGS) entry which is preliminary data.</text>
</comment>
<dbReference type="PANTHER" id="PTHR38136">
    <property type="entry name" value="DNA REPAIR PROTEIN"/>
    <property type="match status" value="1"/>
</dbReference>
<evidence type="ECO:0000256" key="1">
    <source>
        <dbReference type="HAMAP-Rule" id="MF_02096"/>
    </source>
</evidence>
<accession>A0AAP2RBH1</accession>
<protein>
    <recommendedName>
        <fullName evidence="1">DNA repair protein</fullName>
    </recommendedName>
</protein>
<feature type="domain" description="Archaeal Nre C-terminal" evidence="3">
    <location>
        <begin position="305"/>
        <end position="413"/>
    </location>
</feature>
<feature type="domain" description="Archaeal Nre N-terminal" evidence="2">
    <location>
        <begin position="29"/>
        <end position="293"/>
    </location>
</feature>
<keyword evidence="1" id="KW-0234">DNA repair</keyword>
<dbReference type="InterPro" id="IPR006978">
    <property type="entry name" value="Nre_N"/>
</dbReference>
<dbReference type="Pfam" id="PF04894">
    <property type="entry name" value="Nre_N"/>
    <property type="match status" value="1"/>
</dbReference>
<comment type="similarity">
    <text evidence="1">Belongs to the Nre family.</text>
</comment>
<dbReference type="Proteomes" id="UP001320159">
    <property type="component" value="Unassembled WGS sequence"/>
</dbReference>
<organism evidence="4 5">
    <name type="scientific">Methanooceanicella nereidis</name>
    <dbReference type="NCBI Taxonomy" id="2052831"/>
    <lineage>
        <taxon>Archaea</taxon>
        <taxon>Methanobacteriati</taxon>
        <taxon>Methanobacteriota</taxon>
        <taxon>Stenosarchaea group</taxon>
        <taxon>Methanomicrobia</taxon>
        <taxon>Methanocellales</taxon>
        <taxon>Methanocellaceae</taxon>
        <taxon>Methanooceanicella</taxon>
    </lineage>
</organism>
<dbReference type="InterPro" id="IPR033167">
    <property type="entry name" value="Nre"/>
</dbReference>
<dbReference type="RefSeq" id="WP_230741281.1">
    <property type="nucleotide sequence ID" value="NZ_PGCK01000003.1"/>
</dbReference>
<comment type="function">
    <text evidence="1">Involved in DNA damage repair.</text>
</comment>
<evidence type="ECO:0000259" key="2">
    <source>
        <dbReference type="Pfam" id="PF04894"/>
    </source>
</evidence>
<gene>
    <name evidence="4" type="ORF">CUJ83_05500</name>
</gene>
<reference evidence="4 5" key="1">
    <citation type="submission" date="2017-11" db="EMBL/GenBank/DDBJ databases">
        <title>Isolation and Characterization of Family Methanocellaceae Species from Potential Methane Hydrate Area Offshore Southwestern Taiwan.</title>
        <authorList>
            <person name="Zhang W.-L."/>
            <person name="Chen W.-C."/>
            <person name="Lai M.-C."/>
            <person name="Chen S.-C."/>
        </authorList>
    </citation>
    <scope>NUCLEOTIDE SEQUENCE [LARGE SCALE GENOMIC DNA]</scope>
    <source>
        <strain evidence="4 5">CWC-04</strain>
    </source>
</reference>
<keyword evidence="1" id="KW-0227">DNA damage</keyword>